<keyword evidence="5 8" id="KW-0812">Transmembrane</keyword>
<evidence type="ECO:0000256" key="7">
    <source>
        <dbReference type="ARBA" id="ARBA00023136"/>
    </source>
</evidence>
<keyword evidence="6 8" id="KW-1133">Transmembrane helix</keyword>
<dbReference type="Proteomes" id="UP001198151">
    <property type="component" value="Unassembled WGS sequence"/>
</dbReference>
<dbReference type="EMBL" id="JAJEQX010000003">
    <property type="protein sequence ID" value="MCC2253297.1"/>
    <property type="molecule type" value="Genomic_DNA"/>
</dbReference>
<evidence type="ECO:0000256" key="5">
    <source>
        <dbReference type="ARBA" id="ARBA00022692"/>
    </source>
</evidence>
<evidence type="ECO:0000256" key="8">
    <source>
        <dbReference type="SAM" id="Phobius"/>
    </source>
</evidence>
<dbReference type="PANTHER" id="PTHR30047:SF7">
    <property type="entry name" value="HIGH-AFFINITY CHOLINE TRANSPORT PROTEIN"/>
    <property type="match status" value="1"/>
</dbReference>
<dbReference type="RefSeq" id="WP_227706460.1">
    <property type="nucleotide sequence ID" value="NZ_JAJEQX010000003.1"/>
</dbReference>
<dbReference type="Pfam" id="PF02028">
    <property type="entry name" value="BCCT"/>
    <property type="match status" value="1"/>
</dbReference>
<feature type="transmembrane region" description="Helical" evidence="8">
    <location>
        <begin position="475"/>
        <end position="495"/>
    </location>
</feature>
<name>A0ABS8FVW6_9FIRM</name>
<keyword evidence="10" id="KW-1185">Reference proteome</keyword>
<proteinExistence type="inferred from homology"/>
<protein>
    <submittedName>
        <fullName evidence="9">BCCT family transporter</fullName>
    </submittedName>
</protein>
<evidence type="ECO:0000256" key="6">
    <source>
        <dbReference type="ARBA" id="ARBA00022989"/>
    </source>
</evidence>
<feature type="transmembrane region" description="Helical" evidence="8">
    <location>
        <begin position="50"/>
        <end position="69"/>
    </location>
</feature>
<organism evidence="9 10">
    <name type="scientific">Ruminococcus turbiniformis</name>
    <dbReference type="NCBI Taxonomy" id="2881258"/>
    <lineage>
        <taxon>Bacteria</taxon>
        <taxon>Bacillati</taxon>
        <taxon>Bacillota</taxon>
        <taxon>Clostridia</taxon>
        <taxon>Eubacteriales</taxon>
        <taxon>Oscillospiraceae</taxon>
        <taxon>Ruminococcus</taxon>
    </lineage>
</organism>
<reference evidence="9 10" key="1">
    <citation type="submission" date="2021-10" db="EMBL/GenBank/DDBJ databases">
        <title>Anaerobic single-cell dispensing facilitates the cultivation of human gut bacteria.</title>
        <authorList>
            <person name="Afrizal A."/>
        </authorList>
    </citation>
    <scope>NUCLEOTIDE SEQUENCE [LARGE SCALE GENOMIC DNA]</scope>
    <source>
        <strain evidence="9 10">CLA-AA-H200</strain>
    </source>
</reference>
<accession>A0ABS8FVW6</accession>
<sequence length="515" mass="55839">MEDNNRQVNKLAFWPAIICLIIFLIAGVLFKDEMGALLTFIMYGMADNMGWFFELSVIVVIILTFVLAFSKFGNIRIGGPDAKPDYKTWNWITMSLCGGIGTGLLFWAMAEPIYHFMTPPVAAGVEAGSREAAIFAVSQTMWQWSVPQYCLYTICAAAFAIITYNMKKKLAFGPILTTGIGKKGRKIETFVHAVVIFCLCGAVANSMGVGLMQIGAGVESIFGIPQSALIWLIVAVVIGVIFISSSVSGIGNGLKKLSSFTTIVFIAILIYVLILGPTTFVANLGTESVAELMDHPFEKTAILNTMAEGDTWPADWIVQYWASFVVYAPILGMFLSRMAKGRTLRQFILVNVLAPSIFCIVWIAVFGGLTVNLQTTGAFDIWEGVNTTGMQSTIFYILNTFPLGKLLTIVFVVSIFTSFATMADPVAAALATVSTKGLSVDDEAPAKLKIVIGVIMCAMAYVLVASGGVDSIKGMWNIVGLPIAFLMFVVIISGFRNAAKCVKKDDNIVIEDEKE</sequence>
<feature type="transmembrane region" description="Helical" evidence="8">
    <location>
        <begin position="228"/>
        <end position="251"/>
    </location>
</feature>
<evidence type="ECO:0000256" key="2">
    <source>
        <dbReference type="ARBA" id="ARBA00005658"/>
    </source>
</evidence>
<evidence type="ECO:0000313" key="9">
    <source>
        <dbReference type="EMBL" id="MCC2253297.1"/>
    </source>
</evidence>
<keyword evidence="4" id="KW-1003">Cell membrane</keyword>
<feature type="transmembrane region" description="Helical" evidence="8">
    <location>
        <begin position="12"/>
        <end position="30"/>
    </location>
</feature>
<feature type="transmembrane region" description="Helical" evidence="8">
    <location>
        <begin position="89"/>
        <end position="110"/>
    </location>
</feature>
<gene>
    <name evidence="9" type="ORF">LKD70_02380</name>
</gene>
<evidence type="ECO:0000256" key="4">
    <source>
        <dbReference type="ARBA" id="ARBA00022475"/>
    </source>
</evidence>
<feature type="transmembrane region" description="Helical" evidence="8">
    <location>
        <begin position="450"/>
        <end position="469"/>
    </location>
</feature>
<comment type="caution">
    <text evidence="9">The sequence shown here is derived from an EMBL/GenBank/DDBJ whole genome shotgun (WGS) entry which is preliminary data.</text>
</comment>
<evidence type="ECO:0000256" key="3">
    <source>
        <dbReference type="ARBA" id="ARBA00022448"/>
    </source>
</evidence>
<evidence type="ECO:0000256" key="1">
    <source>
        <dbReference type="ARBA" id="ARBA00004651"/>
    </source>
</evidence>
<evidence type="ECO:0000313" key="10">
    <source>
        <dbReference type="Proteomes" id="UP001198151"/>
    </source>
</evidence>
<dbReference type="InterPro" id="IPR000060">
    <property type="entry name" value="BCCT_transptr"/>
</dbReference>
<feature type="transmembrane region" description="Helical" evidence="8">
    <location>
        <begin position="347"/>
        <end position="369"/>
    </location>
</feature>
<feature type="transmembrane region" description="Helical" evidence="8">
    <location>
        <begin position="316"/>
        <end position="335"/>
    </location>
</feature>
<keyword evidence="7 8" id="KW-0472">Membrane</keyword>
<comment type="similarity">
    <text evidence="2">Belongs to the BCCT transporter (TC 2.A.15) family.</text>
</comment>
<dbReference type="PANTHER" id="PTHR30047">
    <property type="entry name" value="HIGH-AFFINITY CHOLINE TRANSPORT PROTEIN-RELATED"/>
    <property type="match status" value="1"/>
</dbReference>
<feature type="transmembrane region" description="Helical" evidence="8">
    <location>
        <begin position="263"/>
        <end position="284"/>
    </location>
</feature>
<keyword evidence="3" id="KW-0813">Transport</keyword>
<comment type="subcellular location">
    <subcellularLocation>
        <location evidence="1">Cell membrane</location>
        <topology evidence="1">Multi-pass membrane protein</topology>
    </subcellularLocation>
</comment>
<feature type="transmembrane region" description="Helical" evidence="8">
    <location>
        <begin position="146"/>
        <end position="166"/>
    </location>
</feature>
<feature type="transmembrane region" description="Helical" evidence="8">
    <location>
        <begin position="187"/>
        <end position="208"/>
    </location>
</feature>